<organism evidence="2 3">
    <name type="scientific">Occultella glacieicola</name>
    <dbReference type="NCBI Taxonomy" id="2518684"/>
    <lineage>
        <taxon>Bacteria</taxon>
        <taxon>Bacillati</taxon>
        <taxon>Actinomycetota</taxon>
        <taxon>Actinomycetes</taxon>
        <taxon>Micrococcales</taxon>
        <taxon>Ruaniaceae</taxon>
        <taxon>Occultella</taxon>
    </lineage>
</organism>
<protein>
    <submittedName>
        <fullName evidence="2">Acetylxylan esterase</fullName>
    </submittedName>
</protein>
<dbReference type="PANTHER" id="PTHR40111:SF1">
    <property type="entry name" value="CEPHALOSPORIN-C DEACETYLASE"/>
    <property type="match status" value="1"/>
</dbReference>
<dbReference type="SUPFAM" id="SSF53474">
    <property type="entry name" value="alpha/beta-Hydrolases"/>
    <property type="match status" value="1"/>
</dbReference>
<evidence type="ECO:0000313" key="2">
    <source>
        <dbReference type="EMBL" id="TDE93943.1"/>
    </source>
</evidence>
<gene>
    <name evidence="2" type="ORF">EXU48_10785</name>
</gene>
<evidence type="ECO:0000259" key="1">
    <source>
        <dbReference type="Pfam" id="PF05448"/>
    </source>
</evidence>
<sequence length="329" mass="34876">MPLFDLPLAQLADYRPEIAEPADLDEFWAGTLAQARTSTATVEVAPVDSGLRHVEVFDVTFPGFGGHPIKAWYARPAGVAQDLPVIVNYLGYSGGRGLAHEVSLFPAAGYAYLRMDTRGQGYRGDGGQTPDPVGSGPATPGFLTRGIGDPADYYYRRLFTDAARAVDAARTLPGVDPARVVVSGGSQGGGIATAAAALVPDVAGALIDVPFLQHFRRAVEITGSTPYAELTAYLAVHRTSADRVWETLSYFDGVNLAKRAQAPALYSVALMDQVCPPSTVYAAYHAYGALAPAGSVVDKQIEVYPYNGHEGGGGYQVQRQLRWLSGLLG</sequence>
<reference evidence="2 3" key="1">
    <citation type="submission" date="2019-03" db="EMBL/GenBank/DDBJ databases">
        <title>Genomic features of bacteria from cold environments.</title>
        <authorList>
            <person name="Shen L."/>
        </authorList>
    </citation>
    <scope>NUCLEOTIDE SEQUENCE [LARGE SCALE GENOMIC DNA]</scope>
    <source>
        <strain evidence="3">T3246-1</strain>
    </source>
</reference>
<accession>A0ABY2E2T9</accession>
<dbReference type="InterPro" id="IPR008391">
    <property type="entry name" value="AXE1_dom"/>
</dbReference>
<proteinExistence type="predicted"/>
<dbReference type="Proteomes" id="UP000504882">
    <property type="component" value="Unassembled WGS sequence"/>
</dbReference>
<evidence type="ECO:0000313" key="3">
    <source>
        <dbReference type="Proteomes" id="UP000504882"/>
    </source>
</evidence>
<name>A0ABY2E2T9_9MICO</name>
<dbReference type="InterPro" id="IPR039069">
    <property type="entry name" value="CE7"/>
</dbReference>
<dbReference type="Pfam" id="PF05448">
    <property type="entry name" value="AXE1"/>
    <property type="match status" value="1"/>
</dbReference>
<dbReference type="InterPro" id="IPR029058">
    <property type="entry name" value="AB_hydrolase_fold"/>
</dbReference>
<dbReference type="RefSeq" id="WP_133107669.1">
    <property type="nucleotide sequence ID" value="NZ_SMNA01000005.1"/>
</dbReference>
<dbReference type="Gene3D" id="3.40.50.1820">
    <property type="entry name" value="alpha/beta hydrolase"/>
    <property type="match status" value="1"/>
</dbReference>
<feature type="domain" description="Acetyl xylan esterase" evidence="1">
    <location>
        <begin position="1"/>
        <end position="326"/>
    </location>
</feature>
<comment type="caution">
    <text evidence="2">The sequence shown here is derived from an EMBL/GenBank/DDBJ whole genome shotgun (WGS) entry which is preliminary data.</text>
</comment>
<dbReference type="PANTHER" id="PTHR40111">
    <property type="entry name" value="CEPHALOSPORIN-C DEACETYLASE"/>
    <property type="match status" value="1"/>
</dbReference>
<dbReference type="EMBL" id="SMNA01000005">
    <property type="protein sequence ID" value="TDE93943.1"/>
    <property type="molecule type" value="Genomic_DNA"/>
</dbReference>
<keyword evidence="3" id="KW-1185">Reference proteome</keyword>